<dbReference type="AlphaFoldDB" id="A0A1Y2S944"/>
<proteinExistence type="predicted"/>
<evidence type="ECO:0000313" key="2">
    <source>
        <dbReference type="Proteomes" id="UP000194204"/>
    </source>
</evidence>
<accession>A0A1Y2S944</accession>
<name>A0A1Y2S944_9GAMM</name>
<dbReference type="InterPro" id="IPR012337">
    <property type="entry name" value="RNaseH-like_sf"/>
</dbReference>
<keyword evidence="2" id="KW-1185">Reference proteome</keyword>
<dbReference type="SUPFAM" id="SSF53098">
    <property type="entry name" value="Ribonuclease H-like"/>
    <property type="match status" value="1"/>
</dbReference>
<comment type="caution">
    <text evidence="1">The sequence shown here is derived from an EMBL/GenBank/DDBJ whole genome shotgun (WGS) entry which is preliminary data.</text>
</comment>
<gene>
    <name evidence="1" type="ORF">Xbed_03711</name>
</gene>
<sequence>MVLRFTLGRGICEHFHQTILNEFYQIIFRKKVYSSLNERQMDLDEWLDNYHYHRTHQGKIGCGRTPIETLLEGKSIWAEKISPEFNLTGTKPKWATVRLRLNDYILVDLWFLDSRIRINLSKSGLTSPLYIIVPSG</sequence>
<reference evidence="1 2" key="1">
    <citation type="submission" date="2017-01" db="EMBL/GenBank/DDBJ databases">
        <title>Deconstructing symbiosis and pathogenesis requirements using a combined genomic-metabolomic approach.</title>
        <authorList>
            <person name="Tobias N.J."/>
            <person name="Wolff H."/>
            <person name="Djahanschiri B."/>
            <person name="Ebersberger I."/>
            <person name="Bode H.B."/>
        </authorList>
    </citation>
    <scope>NUCLEOTIDE SEQUENCE [LARGE SCALE GENOMIC DNA]</scope>
    <source>
        <strain evidence="1 2">DSM 4764</strain>
    </source>
</reference>
<dbReference type="EMBL" id="MUBK01000092">
    <property type="protein sequence ID" value="OTA14223.1"/>
    <property type="molecule type" value="Genomic_DNA"/>
</dbReference>
<evidence type="ECO:0000313" key="1">
    <source>
        <dbReference type="EMBL" id="OTA14223.1"/>
    </source>
</evidence>
<organism evidence="1 2">
    <name type="scientific">Xenorhabdus beddingii</name>
    <dbReference type="NCBI Taxonomy" id="40578"/>
    <lineage>
        <taxon>Bacteria</taxon>
        <taxon>Pseudomonadati</taxon>
        <taxon>Pseudomonadota</taxon>
        <taxon>Gammaproteobacteria</taxon>
        <taxon>Enterobacterales</taxon>
        <taxon>Morganellaceae</taxon>
        <taxon>Xenorhabdus</taxon>
    </lineage>
</organism>
<protein>
    <submittedName>
        <fullName evidence="1">Integrase</fullName>
    </submittedName>
</protein>
<dbReference type="Proteomes" id="UP000194204">
    <property type="component" value="Unassembled WGS sequence"/>
</dbReference>